<evidence type="ECO:0000313" key="2">
    <source>
        <dbReference type="Proteomes" id="UP001139451"/>
    </source>
</evidence>
<dbReference type="EMBL" id="JAMLDX010000019">
    <property type="protein sequence ID" value="MCP3732539.1"/>
    <property type="molecule type" value="Genomic_DNA"/>
</dbReference>
<sequence>MNEAGVWMRRRWKLLVFAAALVLGWWAYSAPANVAKRLRASAEAPGGSQRIAARVDFPRVNAQLSGDLQRAARNGLSGQSFAQLLLHGWLPQQRPAKAPLSTASVDHTRLYQVRYKSLNSAMAIFWDARQVHEVILTLERDSPFSRWRVTRVVQFNACAYEFDCATVPLAEIPARVTGANVSE</sequence>
<accession>A0A9X2HNH9</accession>
<protein>
    <recommendedName>
        <fullName evidence="3">DUF2939 domain-containing protein</fullName>
    </recommendedName>
</protein>
<evidence type="ECO:0008006" key="3">
    <source>
        <dbReference type="Google" id="ProtNLM"/>
    </source>
</evidence>
<gene>
    <name evidence="1" type="ORF">M9978_19120</name>
</gene>
<organism evidence="1 2">
    <name type="scientific">Sphingomonas tagetis</name>
    <dbReference type="NCBI Taxonomy" id="2949092"/>
    <lineage>
        <taxon>Bacteria</taxon>
        <taxon>Pseudomonadati</taxon>
        <taxon>Pseudomonadota</taxon>
        <taxon>Alphaproteobacteria</taxon>
        <taxon>Sphingomonadales</taxon>
        <taxon>Sphingomonadaceae</taxon>
        <taxon>Sphingomonas</taxon>
    </lineage>
</organism>
<evidence type="ECO:0000313" key="1">
    <source>
        <dbReference type="EMBL" id="MCP3732539.1"/>
    </source>
</evidence>
<comment type="caution">
    <text evidence="1">The sequence shown here is derived from an EMBL/GenBank/DDBJ whole genome shotgun (WGS) entry which is preliminary data.</text>
</comment>
<name>A0A9X2HNH9_9SPHN</name>
<dbReference type="AlphaFoldDB" id="A0A9X2HNH9"/>
<proteinExistence type="predicted"/>
<keyword evidence="2" id="KW-1185">Reference proteome</keyword>
<reference evidence="1" key="1">
    <citation type="submission" date="2022-05" db="EMBL/GenBank/DDBJ databases">
        <title>Sphingomonas sp. strain MG17 Genome sequencing and assembly.</title>
        <authorList>
            <person name="Kim I."/>
        </authorList>
    </citation>
    <scope>NUCLEOTIDE SEQUENCE</scope>
    <source>
        <strain evidence="1">MG17</strain>
    </source>
</reference>
<dbReference type="RefSeq" id="WP_254296079.1">
    <property type="nucleotide sequence ID" value="NZ_JAMLDX010000019.1"/>
</dbReference>
<dbReference type="Proteomes" id="UP001139451">
    <property type="component" value="Unassembled WGS sequence"/>
</dbReference>